<feature type="binding site" evidence="13">
    <location>
        <position position="179"/>
    </location>
    <ligand>
        <name>FAD</name>
        <dbReference type="ChEBI" id="CHEBI:57692"/>
    </ligand>
</feature>
<dbReference type="InterPro" id="IPR001834">
    <property type="entry name" value="CBR-like"/>
</dbReference>
<name>A0A9W8AH12_9FUNG</name>
<keyword evidence="5" id="KW-0812">Transmembrane</keyword>
<evidence type="ECO:0000256" key="8">
    <source>
        <dbReference type="ARBA" id="ARBA00023002"/>
    </source>
</evidence>
<keyword evidence="17" id="KW-1185">Reference proteome</keyword>
<dbReference type="EC" id="1.6.2.2" evidence="14"/>
<dbReference type="OrthoDB" id="432685at2759"/>
<keyword evidence="4 13" id="KW-0285">Flavoprotein</keyword>
<feature type="binding site" evidence="13">
    <location>
        <position position="185"/>
    </location>
    <ligand>
        <name>FAD</name>
        <dbReference type="ChEBI" id="CHEBI:57692"/>
    </ligand>
</feature>
<keyword evidence="10" id="KW-0496">Mitochondrion</keyword>
<dbReference type="PRINTS" id="PR00371">
    <property type="entry name" value="FPNCR"/>
</dbReference>
<feature type="domain" description="FAD-binding FR-type" evidence="15">
    <location>
        <begin position="101"/>
        <end position="211"/>
    </location>
</feature>
<dbReference type="Gene3D" id="2.40.30.10">
    <property type="entry name" value="Translation factors"/>
    <property type="match status" value="1"/>
</dbReference>
<keyword evidence="11" id="KW-0472">Membrane</keyword>
<feature type="binding site" evidence="13">
    <location>
        <position position="177"/>
    </location>
    <ligand>
        <name>FAD</name>
        <dbReference type="ChEBI" id="CHEBI:57692"/>
    </ligand>
</feature>
<dbReference type="GO" id="GO:0090524">
    <property type="term" value="F:cytochrome-b5 reductase activity, acting on NADH"/>
    <property type="evidence" value="ECO:0007669"/>
    <property type="project" value="UniProtKB-EC"/>
</dbReference>
<proteinExistence type="inferred from homology"/>
<evidence type="ECO:0000256" key="9">
    <source>
        <dbReference type="ARBA" id="ARBA00023027"/>
    </source>
</evidence>
<dbReference type="Gene3D" id="3.40.50.80">
    <property type="entry name" value="Nucleotide-binding domain of ferredoxin-NADP reductase (FNR) module"/>
    <property type="match status" value="1"/>
</dbReference>
<feature type="binding site" evidence="13">
    <location>
        <position position="228"/>
    </location>
    <ligand>
        <name>FAD</name>
        <dbReference type="ChEBI" id="CHEBI:57692"/>
    </ligand>
</feature>
<sequence>MLTSRSITALGPRVRLTVPRTMSVRVAAAPARRLTTQAPLASAAPNGGKPSSNLGLWAAVLLATAGGGYYYLNREGTSLVRDVNKAEKAVSAEVKKALAGDKFQTFTIKAIRPVSHNTSLYTFELPEEDMVLGLDVASCLLAKLVEPGTGPDAKPKVIIRPYTPVSSEDQKATFDLLIKHYPEGKFTSKLATLKPGDKVDIKGPIPKYKYTPNMHKEIGIVVSGSGLTPGKQLVDRILANPDDHTKVSLLYGNLSEDDILLRDELDALAKQHPDRLRVHYTVDKAPKDWPFSTGYVTKAMAKEYLPAPGGKSDGEHSDTMIFVCGPPPMVNAISGPKASITDQGKVSGILKELGYDESNVFKF</sequence>
<gene>
    <name evidence="16" type="ORF">IWQ60_002967</name>
</gene>
<evidence type="ECO:0000313" key="17">
    <source>
        <dbReference type="Proteomes" id="UP001150569"/>
    </source>
</evidence>
<dbReference type="SUPFAM" id="SSF63380">
    <property type="entry name" value="Riboflavin synthase domain-like"/>
    <property type="match status" value="1"/>
</dbReference>
<evidence type="ECO:0000256" key="5">
    <source>
        <dbReference type="ARBA" id="ARBA00022692"/>
    </source>
</evidence>
<comment type="caution">
    <text evidence="16">The sequence shown here is derived from an EMBL/GenBank/DDBJ whole genome shotgun (WGS) entry which is preliminary data.</text>
</comment>
<dbReference type="EMBL" id="JANBPT010000120">
    <property type="protein sequence ID" value="KAJ1927380.1"/>
    <property type="molecule type" value="Genomic_DNA"/>
</dbReference>
<dbReference type="GO" id="GO:0005741">
    <property type="term" value="C:mitochondrial outer membrane"/>
    <property type="evidence" value="ECO:0007669"/>
    <property type="project" value="UniProtKB-SubCell"/>
</dbReference>
<dbReference type="Pfam" id="PF00175">
    <property type="entry name" value="NAD_binding_1"/>
    <property type="match status" value="1"/>
</dbReference>
<reference evidence="16" key="1">
    <citation type="submission" date="2022-07" db="EMBL/GenBank/DDBJ databases">
        <title>Phylogenomic reconstructions and comparative analyses of Kickxellomycotina fungi.</title>
        <authorList>
            <person name="Reynolds N.K."/>
            <person name="Stajich J.E."/>
            <person name="Barry K."/>
            <person name="Grigoriev I.V."/>
            <person name="Crous P."/>
            <person name="Smith M.E."/>
        </authorList>
    </citation>
    <scope>NUCLEOTIDE SEQUENCE</scope>
    <source>
        <strain evidence="16">RSA 861</strain>
    </source>
</reference>
<dbReference type="Pfam" id="PF00970">
    <property type="entry name" value="FAD_binding_6"/>
    <property type="match status" value="1"/>
</dbReference>
<dbReference type="InterPro" id="IPR008333">
    <property type="entry name" value="Cbr1-like_FAD-bd_dom"/>
</dbReference>
<comment type="subcellular location">
    <subcellularLocation>
        <location evidence="2">Mitochondrion outer membrane</location>
        <topology evidence="2">Single-pass membrane protein</topology>
    </subcellularLocation>
</comment>
<keyword evidence="6 13" id="KW-0274">FAD</keyword>
<dbReference type="InterPro" id="IPR039261">
    <property type="entry name" value="FNR_nucleotide-bd"/>
</dbReference>
<dbReference type="InterPro" id="IPR017927">
    <property type="entry name" value="FAD-bd_FR_type"/>
</dbReference>
<feature type="binding site" evidence="13">
    <location>
        <position position="160"/>
    </location>
    <ligand>
        <name>FAD</name>
        <dbReference type="ChEBI" id="CHEBI:57692"/>
    </ligand>
</feature>
<dbReference type="PANTHER" id="PTHR19370:SF171">
    <property type="entry name" value="NADH-CYTOCHROME B5 REDUCTASE 2"/>
    <property type="match status" value="1"/>
</dbReference>
<feature type="binding site" evidence="13">
    <location>
        <position position="161"/>
    </location>
    <ligand>
        <name>FAD</name>
        <dbReference type="ChEBI" id="CHEBI:57692"/>
    </ligand>
</feature>
<keyword evidence="9 14" id="KW-0520">NAD</keyword>
<evidence type="ECO:0000259" key="15">
    <source>
        <dbReference type="PROSITE" id="PS51384"/>
    </source>
</evidence>
<evidence type="ECO:0000256" key="3">
    <source>
        <dbReference type="ARBA" id="ARBA00006105"/>
    </source>
</evidence>
<dbReference type="CDD" id="cd06183">
    <property type="entry name" value="cyt_b5_reduct_like"/>
    <property type="match status" value="1"/>
</dbReference>
<dbReference type="InterPro" id="IPR001433">
    <property type="entry name" value="OxRdtase_FAD/NAD-bd"/>
</dbReference>
<dbReference type="Proteomes" id="UP001150569">
    <property type="component" value="Unassembled WGS sequence"/>
</dbReference>
<feature type="binding site" evidence="13">
    <location>
        <position position="162"/>
    </location>
    <ligand>
        <name>FAD</name>
        <dbReference type="ChEBI" id="CHEBI:57692"/>
    </ligand>
</feature>
<keyword evidence="7" id="KW-1133">Transmembrane helix</keyword>
<dbReference type="PROSITE" id="PS51384">
    <property type="entry name" value="FAD_FR"/>
    <property type="match status" value="1"/>
</dbReference>
<evidence type="ECO:0000256" key="14">
    <source>
        <dbReference type="RuleBase" id="RU361226"/>
    </source>
</evidence>
<comment type="catalytic activity">
    <reaction evidence="12 14">
        <text>2 Fe(III)-[cytochrome b5] + NADH = 2 Fe(II)-[cytochrome b5] + NAD(+) + H(+)</text>
        <dbReference type="Rhea" id="RHEA:46680"/>
        <dbReference type="Rhea" id="RHEA-COMP:10438"/>
        <dbReference type="Rhea" id="RHEA-COMP:10439"/>
        <dbReference type="ChEBI" id="CHEBI:15378"/>
        <dbReference type="ChEBI" id="CHEBI:29033"/>
        <dbReference type="ChEBI" id="CHEBI:29034"/>
        <dbReference type="ChEBI" id="CHEBI:57540"/>
        <dbReference type="ChEBI" id="CHEBI:57945"/>
        <dbReference type="EC" id="1.6.2.2"/>
    </reaction>
</comment>
<evidence type="ECO:0000256" key="12">
    <source>
        <dbReference type="ARBA" id="ARBA00047682"/>
    </source>
</evidence>
<dbReference type="PANTHER" id="PTHR19370">
    <property type="entry name" value="NADH-CYTOCHROME B5 REDUCTASE"/>
    <property type="match status" value="1"/>
</dbReference>
<accession>A0A9W8AH12</accession>
<evidence type="ECO:0000256" key="2">
    <source>
        <dbReference type="ARBA" id="ARBA00004572"/>
    </source>
</evidence>
<evidence type="ECO:0000256" key="7">
    <source>
        <dbReference type="ARBA" id="ARBA00022989"/>
    </source>
</evidence>
<dbReference type="FunFam" id="2.40.30.10:FF:000069">
    <property type="entry name" value="NADH-cytochrome b5 reductase"/>
    <property type="match status" value="1"/>
</dbReference>
<evidence type="ECO:0000256" key="6">
    <source>
        <dbReference type="ARBA" id="ARBA00022827"/>
    </source>
</evidence>
<dbReference type="InterPro" id="IPR017938">
    <property type="entry name" value="Riboflavin_synthase-like_b-brl"/>
</dbReference>
<dbReference type="SUPFAM" id="SSF52343">
    <property type="entry name" value="Ferredoxin reductase-like, C-terminal NADP-linked domain"/>
    <property type="match status" value="1"/>
</dbReference>
<keyword evidence="8 14" id="KW-0560">Oxidoreductase</keyword>
<evidence type="ECO:0000256" key="4">
    <source>
        <dbReference type="ARBA" id="ARBA00022630"/>
    </source>
</evidence>
<dbReference type="AlphaFoldDB" id="A0A9W8AH12"/>
<comment type="cofactor">
    <cofactor evidence="1 13 14">
        <name>FAD</name>
        <dbReference type="ChEBI" id="CHEBI:57692"/>
    </cofactor>
</comment>
<evidence type="ECO:0000256" key="13">
    <source>
        <dbReference type="PIRSR" id="PIRSR601834-1"/>
    </source>
</evidence>
<organism evidence="16 17">
    <name type="scientific">Tieghemiomyces parasiticus</name>
    <dbReference type="NCBI Taxonomy" id="78921"/>
    <lineage>
        <taxon>Eukaryota</taxon>
        <taxon>Fungi</taxon>
        <taxon>Fungi incertae sedis</taxon>
        <taxon>Zoopagomycota</taxon>
        <taxon>Kickxellomycotina</taxon>
        <taxon>Dimargaritomycetes</taxon>
        <taxon>Dimargaritales</taxon>
        <taxon>Dimargaritaceae</taxon>
        <taxon>Tieghemiomyces</taxon>
    </lineage>
</organism>
<dbReference type="InterPro" id="IPR001709">
    <property type="entry name" value="Flavoprot_Pyr_Nucl_cyt_Rdtase"/>
</dbReference>
<dbReference type="PRINTS" id="PR00406">
    <property type="entry name" value="CYTB5RDTASE"/>
</dbReference>
<dbReference type="FunFam" id="3.40.50.80:FF:000009">
    <property type="entry name" value="NADH-cytochrome b5 reductase"/>
    <property type="match status" value="1"/>
</dbReference>
<evidence type="ECO:0000256" key="10">
    <source>
        <dbReference type="ARBA" id="ARBA00023128"/>
    </source>
</evidence>
<evidence type="ECO:0000313" key="16">
    <source>
        <dbReference type="EMBL" id="KAJ1927380.1"/>
    </source>
</evidence>
<comment type="similarity">
    <text evidence="3 14">Belongs to the flavoprotein pyridine nucleotide cytochrome reductase family.</text>
</comment>
<protein>
    <recommendedName>
        <fullName evidence="14">NADH-cytochrome b5 reductase</fullName>
        <ecNumber evidence="14">1.6.2.2</ecNumber>
    </recommendedName>
</protein>
<evidence type="ECO:0000256" key="11">
    <source>
        <dbReference type="ARBA" id="ARBA00023136"/>
    </source>
</evidence>
<evidence type="ECO:0000256" key="1">
    <source>
        <dbReference type="ARBA" id="ARBA00001974"/>
    </source>
</evidence>